<proteinExistence type="predicted"/>
<keyword evidence="1" id="KW-0812">Transmembrane</keyword>
<feature type="transmembrane region" description="Helical" evidence="1">
    <location>
        <begin position="49"/>
        <end position="69"/>
    </location>
</feature>
<dbReference type="HOGENOM" id="CLU_2704746_0_0_1"/>
<accession>M5GBF9</accession>
<dbReference type="RefSeq" id="XP_040632614.1">
    <property type="nucleotide sequence ID" value="XM_040767891.1"/>
</dbReference>
<keyword evidence="1" id="KW-0472">Membrane</keyword>
<evidence type="ECO:0000256" key="1">
    <source>
        <dbReference type="SAM" id="Phobius"/>
    </source>
</evidence>
<dbReference type="AlphaFoldDB" id="M5GBF9"/>
<organism evidence="2 3">
    <name type="scientific">Dacryopinax primogenitus (strain DJM 731)</name>
    <name type="common">Brown rot fungus</name>
    <dbReference type="NCBI Taxonomy" id="1858805"/>
    <lineage>
        <taxon>Eukaryota</taxon>
        <taxon>Fungi</taxon>
        <taxon>Dikarya</taxon>
        <taxon>Basidiomycota</taxon>
        <taxon>Agaricomycotina</taxon>
        <taxon>Dacrymycetes</taxon>
        <taxon>Dacrymycetales</taxon>
        <taxon>Dacrymycetaceae</taxon>
        <taxon>Dacryopinax</taxon>
    </lineage>
</organism>
<keyword evidence="3" id="KW-1185">Reference proteome</keyword>
<gene>
    <name evidence="2" type="ORF">DACRYDRAFT_104206</name>
</gene>
<dbReference type="GeneID" id="63682953"/>
<sequence length="73" mass="8576">MAAAGLRGRRLARRWRKTTLRQRFHWMKGNAVRLFARFSKFVYRLAKKYKWAALSIGVVALILILRYGVQPGQ</sequence>
<evidence type="ECO:0000313" key="2">
    <source>
        <dbReference type="EMBL" id="EJU05720.1"/>
    </source>
</evidence>
<evidence type="ECO:0000313" key="3">
    <source>
        <dbReference type="Proteomes" id="UP000030653"/>
    </source>
</evidence>
<dbReference type="EMBL" id="JH795856">
    <property type="protein sequence ID" value="EJU05720.1"/>
    <property type="molecule type" value="Genomic_DNA"/>
</dbReference>
<dbReference type="Proteomes" id="UP000030653">
    <property type="component" value="Unassembled WGS sequence"/>
</dbReference>
<protein>
    <submittedName>
        <fullName evidence="2">Uncharacterized protein</fullName>
    </submittedName>
</protein>
<name>M5GBF9_DACPD</name>
<reference evidence="2 3" key="1">
    <citation type="journal article" date="2012" name="Science">
        <title>The Paleozoic origin of enzymatic lignin decomposition reconstructed from 31 fungal genomes.</title>
        <authorList>
            <person name="Floudas D."/>
            <person name="Binder M."/>
            <person name="Riley R."/>
            <person name="Barry K."/>
            <person name="Blanchette R.A."/>
            <person name="Henrissat B."/>
            <person name="Martinez A.T."/>
            <person name="Otillar R."/>
            <person name="Spatafora J.W."/>
            <person name="Yadav J.S."/>
            <person name="Aerts A."/>
            <person name="Benoit I."/>
            <person name="Boyd A."/>
            <person name="Carlson A."/>
            <person name="Copeland A."/>
            <person name="Coutinho P.M."/>
            <person name="de Vries R.P."/>
            <person name="Ferreira P."/>
            <person name="Findley K."/>
            <person name="Foster B."/>
            <person name="Gaskell J."/>
            <person name="Glotzer D."/>
            <person name="Gorecki P."/>
            <person name="Heitman J."/>
            <person name="Hesse C."/>
            <person name="Hori C."/>
            <person name="Igarashi K."/>
            <person name="Jurgens J.A."/>
            <person name="Kallen N."/>
            <person name="Kersten P."/>
            <person name="Kohler A."/>
            <person name="Kuees U."/>
            <person name="Kumar T.K.A."/>
            <person name="Kuo A."/>
            <person name="LaButti K."/>
            <person name="Larrondo L.F."/>
            <person name="Lindquist E."/>
            <person name="Ling A."/>
            <person name="Lombard V."/>
            <person name="Lucas S."/>
            <person name="Lundell T."/>
            <person name="Martin R."/>
            <person name="McLaughlin D.J."/>
            <person name="Morgenstern I."/>
            <person name="Morin E."/>
            <person name="Murat C."/>
            <person name="Nagy L.G."/>
            <person name="Nolan M."/>
            <person name="Ohm R.A."/>
            <person name="Patyshakuliyeva A."/>
            <person name="Rokas A."/>
            <person name="Ruiz-Duenas F.J."/>
            <person name="Sabat G."/>
            <person name="Salamov A."/>
            <person name="Samejima M."/>
            <person name="Schmutz J."/>
            <person name="Slot J.C."/>
            <person name="St John F."/>
            <person name="Stenlid J."/>
            <person name="Sun H."/>
            <person name="Sun S."/>
            <person name="Syed K."/>
            <person name="Tsang A."/>
            <person name="Wiebenga A."/>
            <person name="Young D."/>
            <person name="Pisabarro A."/>
            <person name="Eastwood D.C."/>
            <person name="Martin F."/>
            <person name="Cullen D."/>
            <person name="Grigoriev I.V."/>
            <person name="Hibbett D.S."/>
        </authorList>
    </citation>
    <scope>NUCLEOTIDE SEQUENCE [LARGE SCALE GENOMIC DNA]</scope>
    <source>
        <strain evidence="2 3">DJM-731 SS1</strain>
    </source>
</reference>
<keyword evidence="1" id="KW-1133">Transmembrane helix</keyword>